<dbReference type="GO" id="GO:0004930">
    <property type="term" value="F:G protein-coupled receptor activity"/>
    <property type="evidence" value="ECO:0007669"/>
    <property type="project" value="InterPro"/>
</dbReference>
<dbReference type="FunFam" id="2.60.40.2030:FF:000013">
    <property type="entry name" value="Adhesion G-protein coupled receptor V1"/>
    <property type="match status" value="1"/>
</dbReference>
<dbReference type="GO" id="GO:0007601">
    <property type="term" value="P:visual perception"/>
    <property type="evidence" value="ECO:0007669"/>
    <property type="project" value="TreeGrafter"/>
</dbReference>
<accession>A0A287DFZ5</accession>
<evidence type="ECO:0000256" key="4">
    <source>
        <dbReference type="SAM" id="SignalP"/>
    </source>
</evidence>
<dbReference type="AlphaFoldDB" id="A0A287DFZ5"/>
<proteinExistence type="predicted"/>
<dbReference type="InterPro" id="IPR003644">
    <property type="entry name" value="Calx_beta"/>
</dbReference>
<dbReference type="GO" id="GO:0032420">
    <property type="term" value="C:stereocilium"/>
    <property type="evidence" value="ECO:0007669"/>
    <property type="project" value="TreeGrafter"/>
</dbReference>
<dbReference type="PANTHER" id="PTHR46682">
    <property type="entry name" value="ADHESION G-PROTEIN COUPLED RECEPTOR V1"/>
    <property type="match status" value="1"/>
</dbReference>
<reference evidence="6" key="2">
    <citation type="submission" date="2025-08" db="UniProtKB">
        <authorList>
            <consortium name="Ensembl"/>
        </authorList>
    </citation>
    <scope>IDENTIFICATION</scope>
</reference>
<dbReference type="PANTHER" id="PTHR46682:SF1">
    <property type="entry name" value="ADHESION G-PROTEIN COUPLED RECEPTOR V1"/>
    <property type="match status" value="1"/>
</dbReference>
<dbReference type="EMBL" id="AGTP01000143">
    <property type="status" value="NOT_ANNOTATED_CDS"/>
    <property type="molecule type" value="Genomic_DNA"/>
</dbReference>
<feature type="domain" description="Calx-beta" evidence="5">
    <location>
        <begin position="401"/>
        <end position="490"/>
    </location>
</feature>
<protein>
    <recommendedName>
        <fullName evidence="5">Calx-beta domain-containing protein</fullName>
    </recommendedName>
</protein>
<evidence type="ECO:0000256" key="2">
    <source>
        <dbReference type="ARBA" id="ARBA00022737"/>
    </source>
</evidence>
<evidence type="ECO:0000313" key="7">
    <source>
        <dbReference type="Proteomes" id="UP000005215"/>
    </source>
</evidence>
<dbReference type="GO" id="GO:0016020">
    <property type="term" value="C:membrane"/>
    <property type="evidence" value="ECO:0007669"/>
    <property type="project" value="InterPro"/>
</dbReference>
<reference evidence="7" key="1">
    <citation type="submission" date="2011-11" db="EMBL/GenBank/DDBJ databases">
        <title>The Draft Genome of Spermophilus tridecemlineatus.</title>
        <authorList>
            <consortium name="The Broad Institute Genome Assembly &amp; Analysis Group"/>
            <consortium name="Computational R&amp;D Group"/>
            <consortium name="and Sequencing Platform"/>
            <person name="Di Palma F."/>
            <person name="Alfoldi J."/>
            <person name="Johnson J."/>
            <person name="Berlin A."/>
            <person name="Gnerre S."/>
            <person name="Jaffe D."/>
            <person name="MacCallum I."/>
            <person name="Young S."/>
            <person name="Walker B.J."/>
            <person name="Lindblad-Toh K."/>
        </authorList>
    </citation>
    <scope>NUCLEOTIDE SEQUENCE [LARGE SCALE GENOMIC DNA]</scope>
</reference>
<dbReference type="FunFam" id="2.60.40.2030:FF:000028">
    <property type="entry name" value="Adhesion G-protein coupled receptor V1"/>
    <property type="match status" value="1"/>
</dbReference>
<dbReference type="FunFam" id="2.60.40.2030:FF:000023">
    <property type="entry name" value="Adhesion G protein-coupled receptor V1"/>
    <property type="match status" value="1"/>
</dbReference>
<dbReference type="EMBL" id="AGTP01000146">
    <property type="status" value="NOT_ANNOTATED_CDS"/>
    <property type="molecule type" value="Genomic_DNA"/>
</dbReference>
<feature type="domain" description="Calx-beta" evidence="5">
    <location>
        <begin position="21"/>
        <end position="117"/>
    </location>
</feature>
<dbReference type="EMBL" id="AGTP01000141">
    <property type="status" value="NOT_ANNOTATED_CDS"/>
    <property type="molecule type" value="Genomic_DNA"/>
</dbReference>
<reference evidence="6" key="3">
    <citation type="submission" date="2025-09" db="UniProtKB">
        <authorList>
            <consortium name="Ensembl"/>
        </authorList>
    </citation>
    <scope>IDENTIFICATION</scope>
</reference>
<dbReference type="SMART" id="SM00237">
    <property type="entry name" value="Calx_beta"/>
    <property type="match status" value="5"/>
</dbReference>
<feature type="chain" id="PRO_5012267690" description="Calx-beta domain-containing protein" evidence="4">
    <location>
        <begin position="30"/>
        <end position="1221"/>
    </location>
</feature>
<dbReference type="GO" id="GO:0001965">
    <property type="term" value="F:G-protein alpha-subunit binding"/>
    <property type="evidence" value="ECO:0007669"/>
    <property type="project" value="TreeGrafter"/>
</dbReference>
<dbReference type="EMBL" id="AGTP01000142">
    <property type="status" value="NOT_ANNOTATED_CDS"/>
    <property type="molecule type" value="Genomic_DNA"/>
</dbReference>
<evidence type="ECO:0000313" key="6">
    <source>
        <dbReference type="Ensembl" id="ENSSTOP00000032491.1"/>
    </source>
</evidence>
<dbReference type="FunFam" id="2.60.40.2030:FF:000014">
    <property type="entry name" value="Adhesion G-protein coupled receptor V1"/>
    <property type="match status" value="1"/>
</dbReference>
<dbReference type="GeneTree" id="ENSGT00940000154880"/>
<feature type="domain" description="Calx-beta" evidence="5">
    <location>
        <begin position="995"/>
        <end position="1095"/>
    </location>
</feature>
<dbReference type="EMBL" id="AGTP01000145">
    <property type="status" value="NOT_ANNOTATED_CDS"/>
    <property type="molecule type" value="Genomic_DNA"/>
</dbReference>
<feature type="domain" description="Calx-beta" evidence="5">
    <location>
        <begin position="133"/>
        <end position="237"/>
    </location>
</feature>
<dbReference type="Gene3D" id="2.60.40.2030">
    <property type="match status" value="9"/>
</dbReference>
<keyword evidence="1 4" id="KW-0732">Signal</keyword>
<dbReference type="EMBL" id="AGTP01000139">
    <property type="status" value="NOT_ANNOTATED_CDS"/>
    <property type="molecule type" value="Genomic_DNA"/>
</dbReference>
<evidence type="ECO:0000256" key="1">
    <source>
        <dbReference type="ARBA" id="ARBA00022729"/>
    </source>
</evidence>
<dbReference type="GO" id="GO:0010855">
    <property type="term" value="F:adenylate cyclase inhibitor activity"/>
    <property type="evidence" value="ECO:0007669"/>
    <property type="project" value="TreeGrafter"/>
</dbReference>
<dbReference type="Proteomes" id="UP000005215">
    <property type="component" value="Unassembled WGS sequence"/>
</dbReference>
<dbReference type="InterPro" id="IPR038081">
    <property type="entry name" value="CalX-like_sf"/>
</dbReference>
<feature type="signal peptide" evidence="4">
    <location>
        <begin position="1"/>
        <end position="29"/>
    </location>
</feature>
<dbReference type="EMBL" id="AGTP01000144">
    <property type="status" value="NOT_ANNOTATED_CDS"/>
    <property type="molecule type" value="Genomic_DNA"/>
</dbReference>
<keyword evidence="2" id="KW-0677">Repeat</keyword>
<evidence type="ECO:0000259" key="5">
    <source>
        <dbReference type="SMART" id="SM00237"/>
    </source>
</evidence>
<organism evidence="6 7">
    <name type="scientific">Ictidomys tridecemlineatus</name>
    <name type="common">Thirteen-lined ground squirrel</name>
    <name type="synonym">Spermophilus tridecemlineatus</name>
    <dbReference type="NCBI Taxonomy" id="43179"/>
    <lineage>
        <taxon>Eukaryota</taxon>
        <taxon>Metazoa</taxon>
        <taxon>Chordata</taxon>
        <taxon>Craniata</taxon>
        <taxon>Vertebrata</taxon>
        <taxon>Euteleostomi</taxon>
        <taxon>Mammalia</taxon>
        <taxon>Eutheria</taxon>
        <taxon>Euarchontoglires</taxon>
        <taxon>Glires</taxon>
        <taxon>Rodentia</taxon>
        <taxon>Sciuromorpha</taxon>
        <taxon>Sciuridae</taxon>
        <taxon>Xerinae</taxon>
        <taxon>Marmotini</taxon>
        <taxon>Ictidomys</taxon>
    </lineage>
</organism>
<dbReference type="FunFam" id="2.60.40.2030:FF:000007">
    <property type="entry name" value="Adhesion G-protein coupled receptor V1"/>
    <property type="match status" value="2"/>
</dbReference>
<evidence type="ECO:0000256" key="3">
    <source>
        <dbReference type="ARBA" id="ARBA00022837"/>
    </source>
</evidence>
<dbReference type="Pfam" id="PF03160">
    <property type="entry name" value="Calx-beta"/>
    <property type="match status" value="9"/>
</dbReference>
<dbReference type="FunFam" id="2.60.40.2030:FF:000017">
    <property type="entry name" value="Adhesion G protein-coupled receptor V1"/>
    <property type="match status" value="2"/>
</dbReference>
<name>A0A287DFZ5_ICTTR</name>
<dbReference type="InterPro" id="IPR026919">
    <property type="entry name" value="ADGRV1"/>
</dbReference>
<dbReference type="FunFam" id="2.60.40.2030:FF:000033">
    <property type="entry name" value="Adhesion G protein-coupled receptor V1"/>
    <property type="match status" value="1"/>
</dbReference>
<dbReference type="GO" id="GO:0005737">
    <property type="term" value="C:cytoplasm"/>
    <property type="evidence" value="ECO:0007669"/>
    <property type="project" value="TreeGrafter"/>
</dbReference>
<keyword evidence="7" id="KW-1185">Reference proteome</keyword>
<dbReference type="GO" id="GO:0007605">
    <property type="term" value="P:sensory perception of sound"/>
    <property type="evidence" value="ECO:0007669"/>
    <property type="project" value="TreeGrafter"/>
</dbReference>
<dbReference type="GO" id="GO:0071277">
    <property type="term" value="P:cellular response to calcium ion"/>
    <property type="evidence" value="ECO:0007669"/>
    <property type="project" value="TreeGrafter"/>
</dbReference>
<sequence>MLVSSGQGMPSASSLVNLLSALFISFVFGETEIRFAGQTEFVVNETSTTVIRLVIERIGEPANVTAIVSLYGEDTGDFFDTYAAAFIPAGETNRTVYIAVCDDDLPEPDETFIFHLTLQKPLSNVKLGWPRTVTVTILSNDNAFGIISFNMPSSITVSEPRGRNESVPFILIREKGTYGMVTVTFEVEGGPNPPEEDLSPVRGNITFPPGRATVIYNLTVLDDEVPENDEIFFIYMTSLEGGAEINTSRNSVEIIIKKNDAPVRFIQSVYLVPEEDHVLIIPVVCGKDNNGNLIGSDEYEVSIRYTIKTGNSTAHAQQNLDFIDLQPNTTIVFPPLIHEFHLKFQIVDDTIPEIAESFHIMLLKDTLQGDAVLVGPSIVQVTIKPNDKPYGVLSFNSILFERPVIIDEDTASSSRFEEITVVRNGGTHGNVSVNWVLTRNSSDPSPVTADIRPSSGVLHFSQGQMLASIPFTIVNDDLPEEAEAFLLKILPHTVQGGAEVSEPAELLFYIQDSDDVYGLITFFPMENQKIESSPGERHLSLSFTRLGGTKGDVRMLYSARYIPAAVVDPLQVKNGILNTSRKNSLIFPEHKTQVTTQLPIRNDAFLQNGAHFIVQLESVMLVNIKPPIPPISPRFGEIRNISLLVTPAIANGEIGFISNFPIILHEPEDSAAEVIFIPLHRDGTDGQATVYWSLKPSGFNSEAVTMDDIGPFNGSVVFLSGQSDTTINITVKGDDIPEMNETVTLSLDRVNVENQVLKSGYTTRDLVILENDDPGGVFEFSPASRGPYVIKEGDSVELHIIRSRGALVKQFLHYRVEPRDSSEFYGNTGVLEFKPGEREIVITLLSRLDGIPELDEHYWVVLSSHGERESKLGSASVVNITILKNDDPHGIIEFVSDGLIETINESKADNIYSAVYGVIRHRGNFGDVSVSWVVSPDFTQDVIPVQGTIFFGDKEFSKNITLYSLPDEIPEEMEEFTIILLNATGGAKVGNKTTATLRIRRNDDPIYFAEPRLVRVQEGETANFTVLRNGSADVICTVQYATVDGKATAKEGDFVPAEKEETLIFEVGSREQSLSVYVNEDGIPETDEAFYIILFNSTGDTVVYQYGIATVIIEANDDPNGIFSLEPIDKAVEEGKTNAFWILRHQGHFGNVTVAWQLFQNDSVLQHGQEFYETSGTVNFMDGEGAKPIILHAFPDKIPEFNEFYILKLINITGAMFFHLL</sequence>
<dbReference type="SUPFAM" id="SSF141072">
    <property type="entry name" value="CalX-like"/>
    <property type="match status" value="10"/>
</dbReference>
<dbReference type="GO" id="GO:0071944">
    <property type="term" value="C:cell periphery"/>
    <property type="evidence" value="ECO:0007669"/>
    <property type="project" value="UniProtKB-ARBA"/>
</dbReference>
<dbReference type="Ensembl" id="ENSSTOT00000033097.1">
    <property type="protein sequence ID" value="ENSSTOP00000032491.1"/>
    <property type="gene ID" value="ENSSTOG00000034589.1"/>
</dbReference>
<dbReference type="EMBL" id="AGTP01000140">
    <property type="status" value="NOT_ANNOTATED_CDS"/>
    <property type="molecule type" value="Genomic_DNA"/>
</dbReference>
<feature type="domain" description="Calx-beta" evidence="5">
    <location>
        <begin position="765"/>
        <end position="863"/>
    </location>
</feature>
<keyword evidence="3" id="KW-0106">Calcium</keyword>